<evidence type="ECO:0000256" key="6">
    <source>
        <dbReference type="ARBA" id="ARBA00022755"/>
    </source>
</evidence>
<dbReference type="PROSITE" id="PS50975">
    <property type="entry name" value="ATP_GRASP"/>
    <property type="match status" value="1"/>
</dbReference>
<dbReference type="Pfam" id="PF06849">
    <property type="entry name" value="DUF1246"/>
    <property type="match status" value="1"/>
</dbReference>
<dbReference type="SMR" id="A0A832WRF8"/>
<dbReference type="EC" id="6.3.4.23" evidence="10"/>
<dbReference type="GO" id="GO:0016879">
    <property type="term" value="F:ligase activity, forming carbon-nitrogen bonds"/>
    <property type="evidence" value="ECO:0007669"/>
    <property type="project" value="UniProtKB-UniRule"/>
</dbReference>
<evidence type="ECO:0000313" key="12">
    <source>
        <dbReference type="EMBL" id="HII70191.1"/>
    </source>
</evidence>
<dbReference type="InterPro" id="IPR009720">
    <property type="entry name" value="IMP_biosynth_PurP_C"/>
</dbReference>
<evidence type="ECO:0000256" key="5">
    <source>
        <dbReference type="ARBA" id="ARBA00022741"/>
    </source>
</evidence>
<dbReference type="Gene3D" id="3.40.50.20">
    <property type="match status" value="1"/>
</dbReference>
<dbReference type="Proteomes" id="UP000619545">
    <property type="component" value="Unassembled WGS sequence"/>
</dbReference>
<dbReference type="InterPro" id="IPR016185">
    <property type="entry name" value="PreATP-grasp_dom_sf"/>
</dbReference>
<dbReference type="OMA" id="CIHYFYS"/>
<keyword evidence="7 10" id="KW-0067">ATP-binding</keyword>
<dbReference type="SUPFAM" id="SSF52440">
    <property type="entry name" value="PreATP-grasp domain"/>
    <property type="match status" value="1"/>
</dbReference>
<dbReference type="Gene3D" id="3.30.1490.20">
    <property type="entry name" value="ATP-grasp fold, A domain"/>
    <property type="match status" value="1"/>
</dbReference>
<comment type="catalytic activity">
    <reaction evidence="10">
        <text>5-amino-1-(5-phospho-beta-D-ribosyl)imidazole-4-carboxamide + formate + ATP = 5-formamido-1-(5-phospho-D-ribosyl)imidazole-4-carboxamide + ADP + phosphate</text>
        <dbReference type="Rhea" id="RHEA:24836"/>
        <dbReference type="ChEBI" id="CHEBI:15740"/>
        <dbReference type="ChEBI" id="CHEBI:30616"/>
        <dbReference type="ChEBI" id="CHEBI:43474"/>
        <dbReference type="ChEBI" id="CHEBI:58467"/>
        <dbReference type="ChEBI" id="CHEBI:58475"/>
        <dbReference type="ChEBI" id="CHEBI:456216"/>
        <dbReference type="EC" id="6.3.4.23"/>
    </reaction>
</comment>
<feature type="binding site" evidence="10">
    <location>
        <position position="27"/>
    </location>
    <ligand>
        <name>5-amino-1-(5-phospho-beta-D-ribosyl)imidazole-4-carboxamide</name>
        <dbReference type="ChEBI" id="CHEBI:58475"/>
    </ligand>
</feature>
<feature type="binding site" evidence="10">
    <location>
        <position position="258"/>
    </location>
    <ligand>
        <name>5-amino-1-(5-phospho-beta-D-ribosyl)imidazole-4-carboxamide</name>
        <dbReference type="ChEBI" id="CHEBI:58475"/>
    </ligand>
</feature>
<reference evidence="12" key="1">
    <citation type="journal article" date="2020" name="bioRxiv">
        <title>A rank-normalized archaeal taxonomy based on genome phylogeny resolves widespread incomplete and uneven classifications.</title>
        <authorList>
            <person name="Rinke C."/>
            <person name="Chuvochina M."/>
            <person name="Mussig A.J."/>
            <person name="Chaumeil P.-A."/>
            <person name="Waite D.W."/>
            <person name="Whitman W.B."/>
            <person name="Parks D.H."/>
            <person name="Hugenholtz P."/>
        </authorList>
    </citation>
    <scope>NUCLEOTIDE SEQUENCE</scope>
    <source>
        <strain evidence="12">UBA8853</strain>
    </source>
</reference>
<keyword evidence="5 10" id="KW-0547">Nucleotide-binding</keyword>
<dbReference type="GeneID" id="1476689"/>
<dbReference type="Pfam" id="PF06973">
    <property type="entry name" value="DUF1297"/>
    <property type="match status" value="1"/>
</dbReference>
<evidence type="ECO:0000256" key="2">
    <source>
        <dbReference type="ARBA" id="ARBA00001946"/>
    </source>
</evidence>
<proteinExistence type="inferred from homology"/>
<evidence type="ECO:0000256" key="4">
    <source>
        <dbReference type="ARBA" id="ARBA00022723"/>
    </source>
</evidence>
<comment type="cofactor">
    <cofactor evidence="1">
        <name>Mn(2+)</name>
        <dbReference type="ChEBI" id="CHEBI:29035"/>
    </cofactor>
</comment>
<protein>
    <recommendedName>
        <fullName evidence="10">5-formaminoimidazole-4-carboxamide-1-(beta)-D-ribofuranosyl 5'-monophosphate synthetase</fullName>
        <ecNumber evidence="10">6.3.4.23</ecNumber>
    </recommendedName>
    <alternativeName>
        <fullName evidence="10">5-aminoimidazole-4-carboxamide-1-beta-D-ribofuranosyl 5'-monophosphate--formate ligase</fullName>
    </alternativeName>
</protein>
<keyword evidence="4" id="KW-0479">Metal-binding</keyword>
<keyword evidence="3 10" id="KW-0436">Ligase</keyword>
<dbReference type="UniPathway" id="UPA00074">
    <property type="reaction ID" value="UER00134"/>
</dbReference>
<comment type="pathway">
    <text evidence="10">Purine metabolism; IMP biosynthesis via de novo pathway; 5-formamido-1-(5-phospho-D-ribosyl)imidazole-4-carboxamide from 5-amino-1-(5-phospho-D-ribosyl)imidazole-4-carboxamide (formate route): step 1/1.</text>
</comment>
<dbReference type="InterPro" id="IPR011761">
    <property type="entry name" value="ATP-grasp"/>
</dbReference>
<dbReference type="RefSeq" id="WP_011018958.1">
    <property type="nucleotide sequence ID" value="NZ_DUJS01000002.1"/>
</dbReference>
<evidence type="ECO:0000256" key="7">
    <source>
        <dbReference type="ARBA" id="ARBA00022840"/>
    </source>
</evidence>
<feature type="binding site" evidence="10">
    <location>
        <position position="230"/>
    </location>
    <ligand>
        <name>ATP</name>
        <dbReference type="ChEBI" id="CHEBI:30616"/>
    </ligand>
</feature>
<dbReference type="NCBIfam" id="NF009780">
    <property type="entry name" value="PRK13278.1-5"/>
    <property type="match status" value="1"/>
</dbReference>
<dbReference type="AlphaFoldDB" id="A0A832WRF8"/>
<dbReference type="SUPFAM" id="SSF56059">
    <property type="entry name" value="Glutathione synthetase ATP-binding domain-like"/>
    <property type="match status" value="1"/>
</dbReference>
<organism evidence="12 13">
    <name type="scientific">Methanopyrus kandleri</name>
    <dbReference type="NCBI Taxonomy" id="2320"/>
    <lineage>
        <taxon>Archaea</taxon>
        <taxon>Methanobacteriati</taxon>
        <taxon>Methanobacteriota</taxon>
        <taxon>Methanomada group</taxon>
        <taxon>Methanopyri</taxon>
        <taxon>Methanopyrales</taxon>
        <taxon>Methanopyraceae</taxon>
        <taxon>Methanopyrus</taxon>
    </lineage>
</organism>
<feature type="domain" description="ATP-grasp" evidence="11">
    <location>
        <begin position="116"/>
        <end position="340"/>
    </location>
</feature>
<evidence type="ECO:0000256" key="9">
    <source>
        <dbReference type="ARBA" id="ARBA00023211"/>
    </source>
</evidence>
<dbReference type="PANTHER" id="PTHR38147">
    <property type="entry name" value="5-FORMAMINOIMIDAZOLE-4-CARBOXAMIDE-1-(BETA)-D-RIBOFURANOSYL 5'-MONOPHOSPHATE SYNTHETASE-RELATED"/>
    <property type="match status" value="1"/>
</dbReference>
<name>A0A832WRF8_9EURY</name>
<keyword evidence="9" id="KW-0464">Manganese</keyword>
<dbReference type="Gene3D" id="3.30.470.20">
    <property type="entry name" value="ATP-grasp fold, B domain"/>
    <property type="match status" value="1"/>
</dbReference>
<evidence type="ECO:0000259" key="11">
    <source>
        <dbReference type="PROSITE" id="PS50975"/>
    </source>
</evidence>
<dbReference type="PANTHER" id="PTHR38147:SF2">
    <property type="entry name" value="5-FORMAMINOIMIDAZOLE-4-CARBOXAMIDE-1-(BETA)-D-RIBOFURANOSYL 5'-MONOPHOSPHATE SYNTHETASE"/>
    <property type="match status" value="1"/>
</dbReference>
<comment type="cofactor">
    <cofactor evidence="2">
        <name>Mg(2+)</name>
        <dbReference type="ChEBI" id="CHEBI:18420"/>
    </cofactor>
</comment>
<evidence type="ECO:0000256" key="3">
    <source>
        <dbReference type="ARBA" id="ARBA00022598"/>
    </source>
</evidence>
<gene>
    <name evidence="10" type="primary">purP</name>
    <name evidence="12" type="ORF">HA336_03040</name>
</gene>
<comment type="caution">
    <text evidence="12">The sequence shown here is derived from an EMBL/GenBank/DDBJ whole genome shotgun (WGS) entry which is preliminary data.</text>
</comment>
<dbReference type="GO" id="GO:0000287">
    <property type="term" value="F:magnesium ion binding"/>
    <property type="evidence" value="ECO:0007669"/>
    <property type="project" value="InterPro"/>
</dbReference>
<dbReference type="EMBL" id="DUJS01000002">
    <property type="protein sequence ID" value="HII70191.1"/>
    <property type="molecule type" value="Genomic_DNA"/>
</dbReference>
<evidence type="ECO:0000313" key="13">
    <source>
        <dbReference type="Proteomes" id="UP000619545"/>
    </source>
</evidence>
<evidence type="ECO:0000256" key="1">
    <source>
        <dbReference type="ARBA" id="ARBA00001936"/>
    </source>
</evidence>
<dbReference type="InterPro" id="IPR023656">
    <property type="entry name" value="IMP_biosynth_PurP"/>
</dbReference>
<keyword evidence="8" id="KW-0460">Magnesium</keyword>
<dbReference type="InterPro" id="IPR010672">
    <property type="entry name" value="IMP_biosynth_PurP_N"/>
</dbReference>
<accession>A0A832WRF8</accession>
<dbReference type="InterPro" id="IPR013815">
    <property type="entry name" value="ATP_grasp_subdomain_1"/>
</dbReference>
<evidence type="ECO:0000256" key="10">
    <source>
        <dbReference type="HAMAP-Rule" id="MF_01163"/>
    </source>
</evidence>
<sequence length="359" mass="40651">MLSREEILEILSEYDLEDLSIATLGSHTALHILKGAKEEGLRSVVVCEEGRTTPYERLGVADEIIVVERFQDMLDEEVQERLRELNAIVVPHGSFVAYVGLDGIENEFCVPMFGNRRLLRWESERSLERKLLKRAGVKVPKVFDSPEDIDRPVIVKFPGARGGRGYFICSDPEEFEEKAERLIEDGVIDEEDLEQAHIEEYVVGTNFCVHYFRSVVEDTVEVLGMDRRYETNIDGLVRMPAGDQLEAGLEPSYVISGNIPVVVRESLLVQLYEMGDRVVRASEDIEEPGFIGPFCLQTLCTEDLEFYVFELSARIDGGTNVTFLPYAYLKFGEIVTMGRRIAKEVREARDKGLLEGVVT</sequence>
<keyword evidence="6 10" id="KW-0658">Purine biosynthesis</keyword>
<dbReference type="GO" id="GO:0006189">
    <property type="term" value="P:'de novo' IMP biosynthetic process"/>
    <property type="evidence" value="ECO:0007669"/>
    <property type="project" value="UniProtKB-UniRule"/>
</dbReference>
<comment type="function">
    <text evidence="10">Catalyzes the ATP- and formate-dependent formylation of 5-aminoimidazole-4-carboxamide-1-beta-d-ribofuranosyl 5'-monophosphate (AICAR) to 5-formaminoimidazole-4-carboxamide-1-beta-d-ribofuranosyl 5'-monophosphate (FAICAR) in the absence of folates.</text>
</comment>
<dbReference type="PIRSF" id="PIRSF004602">
    <property type="entry name" value="ATPgrasp_PurP"/>
    <property type="match status" value="1"/>
</dbReference>
<comment type="similarity">
    <text evidence="10">Belongs to the phosphohexose mutase family.</text>
</comment>
<dbReference type="HAMAP" id="MF_01163">
    <property type="entry name" value="IMP_biosynth_PurP"/>
    <property type="match status" value="1"/>
</dbReference>
<evidence type="ECO:0000256" key="8">
    <source>
        <dbReference type="ARBA" id="ARBA00022842"/>
    </source>
</evidence>
<feature type="binding site" evidence="10">
    <location>
        <position position="94"/>
    </location>
    <ligand>
        <name>5-amino-1-(5-phospho-beta-D-ribosyl)imidazole-4-carboxamide</name>
        <dbReference type="ChEBI" id="CHEBI:58475"/>
    </ligand>
</feature>
<dbReference type="GO" id="GO:0005524">
    <property type="term" value="F:ATP binding"/>
    <property type="evidence" value="ECO:0007669"/>
    <property type="project" value="UniProtKB-UniRule"/>
</dbReference>